<dbReference type="Gene3D" id="2.60.120.10">
    <property type="entry name" value="Jelly Rolls"/>
    <property type="match status" value="1"/>
</dbReference>
<reference evidence="1" key="2">
    <citation type="submission" date="2020-09" db="EMBL/GenBank/DDBJ databases">
        <authorList>
            <person name="Sun Q."/>
            <person name="Zhou Y."/>
        </authorList>
    </citation>
    <scope>NUCLEOTIDE SEQUENCE</scope>
    <source>
        <strain evidence="1">CGMCC 1.15958</strain>
    </source>
</reference>
<dbReference type="AlphaFoldDB" id="A0A916Z399"/>
<dbReference type="Proteomes" id="UP000609064">
    <property type="component" value="Unassembled WGS sequence"/>
</dbReference>
<evidence type="ECO:0008006" key="3">
    <source>
        <dbReference type="Google" id="ProtNLM"/>
    </source>
</evidence>
<dbReference type="InterPro" id="IPR014710">
    <property type="entry name" value="RmlC-like_jellyroll"/>
</dbReference>
<dbReference type="RefSeq" id="WP_188769384.1">
    <property type="nucleotide sequence ID" value="NZ_BMKK01000011.1"/>
</dbReference>
<protein>
    <recommendedName>
        <fullName evidence="3">Crp/Fnr family transcriptional regulator</fullName>
    </recommendedName>
</protein>
<evidence type="ECO:0000313" key="2">
    <source>
        <dbReference type="Proteomes" id="UP000609064"/>
    </source>
</evidence>
<evidence type="ECO:0000313" key="1">
    <source>
        <dbReference type="EMBL" id="GGD74803.1"/>
    </source>
</evidence>
<proteinExistence type="predicted"/>
<reference evidence="1" key="1">
    <citation type="journal article" date="2014" name="Int. J. Syst. Evol. Microbiol.">
        <title>Complete genome sequence of Corynebacterium casei LMG S-19264T (=DSM 44701T), isolated from a smear-ripened cheese.</title>
        <authorList>
            <consortium name="US DOE Joint Genome Institute (JGI-PGF)"/>
            <person name="Walter F."/>
            <person name="Albersmeier A."/>
            <person name="Kalinowski J."/>
            <person name="Ruckert C."/>
        </authorList>
    </citation>
    <scope>NUCLEOTIDE SEQUENCE</scope>
    <source>
        <strain evidence="1">CGMCC 1.15958</strain>
    </source>
</reference>
<comment type="caution">
    <text evidence="1">The sequence shown here is derived from an EMBL/GenBank/DDBJ whole genome shotgun (WGS) entry which is preliminary data.</text>
</comment>
<accession>A0A916Z399</accession>
<name>A0A916Z399_9BACT</name>
<organism evidence="1 2">
    <name type="scientific">Emticicia aquatilis</name>
    <dbReference type="NCBI Taxonomy" id="1537369"/>
    <lineage>
        <taxon>Bacteria</taxon>
        <taxon>Pseudomonadati</taxon>
        <taxon>Bacteroidota</taxon>
        <taxon>Cytophagia</taxon>
        <taxon>Cytophagales</taxon>
        <taxon>Leadbetterellaceae</taxon>
        <taxon>Emticicia</taxon>
    </lineage>
</organism>
<keyword evidence="2" id="KW-1185">Reference proteome</keyword>
<gene>
    <name evidence="1" type="ORF">GCM10011514_43540</name>
</gene>
<sequence length="106" mass="12681">MEQKPSEIALEVIEDAKLWHITKTDIDKLYVELPQLNVIGRMLLEENLKKYERYNAMIRQNSESRWKWFNDNYAGLANRVSVRHIATFLHMHRVTLSKIRSKRAKI</sequence>
<dbReference type="EMBL" id="BMKK01000011">
    <property type="protein sequence ID" value="GGD74803.1"/>
    <property type="molecule type" value="Genomic_DNA"/>
</dbReference>